<organism evidence="1">
    <name type="scientific">Treponema denticola H-22</name>
    <dbReference type="NCBI Taxonomy" id="999432"/>
    <lineage>
        <taxon>Bacteria</taxon>
        <taxon>Pseudomonadati</taxon>
        <taxon>Spirochaetota</taxon>
        <taxon>Spirochaetia</taxon>
        <taxon>Spirochaetales</taxon>
        <taxon>Treponemataceae</taxon>
        <taxon>Treponema</taxon>
    </lineage>
</organism>
<sequence>MTLKEREKLAKFDEAIERACESYSRTIKRALSIAPSELKNKVLKKEPNIRTVVAKARDIAQKQNVDAKIAAMESYDFLLDLDPTDKESLIRLREIVENT</sequence>
<name>A0A0E2E6M2_TREDN</name>
<gene>
    <name evidence="1" type="ORF">HMPREF9726_00571</name>
</gene>
<dbReference type="PATRIC" id="fig|999432.5.peg.592"/>
<dbReference type="RefSeq" id="WP_002683292.1">
    <property type="nucleotide sequence ID" value="NZ_CM001795.1"/>
</dbReference>
<dbReference type="Proteomes" id="UP000011705">
    <property type="component" value="Chromosome"/>
</dbReference>
<comment type="caution">
    <text evidence="1">The sequence shown here is derived from an EMBL/GenBank/DDBJ whole genome shotgun (WGS) entry which is preliminary data.</text>
</comment>
<accession>A0A0E2E6M2</accession>
<dbReference type="AlphaFoldDB" id="A0A0E2E6M2"/>
<protein>
    <submittedName>
        <fullName evidence="1">Uncharacterized protein</fullName>
    </submittedName>
</protein>
<proteinExistence type="predicted"/>
<dbReference type="HOGENOM" id="CLU_2319257_0_0_12"/>
<reference evidence="1" key="1">
    <citation type="submission" date="2012-01" db="EMBL/GenBank/DDBJ databases">
        <title>The Genome Sequence of Treponema denticola H-22.</title>
        <authorList>
            <consortium name="The Broad Institute Genome Sequencing Platform"/>
            <person name="Earl A."/>
            <person name="Ward D."/>
            <person name="Feldgarden M."/>
            <person name="Gevers D."/>
            <person name="Blanton J.M."/>
            <person name="Fenno C.J."/>
            <person name="Baranova O.V."/>
            <person name="Mathney J."/>
            <person name="Dewhirst F.E."/>
            <person name="Izard J."/>
            <person name="Young S.K."/>
            <person name="Zeng Q."/>
            <person name="Gargeya S."/>
            <person name="Fitzgerald M."/>
            <person name="Haas B."/>
            <person name="Abouelleil A."/>
            <person name="Alvarado L."/>
            <person name="Arachchi H.M."/>
            <person name="Berlin A."/>
            <person name="Chapman S.B."/>
            <person name="Gearin G."/>
            <person name="Goldberg J."/>
            <person name="Griggs A."/>
            <person name="Gujja S."/>
            <person name="Hansen M."/>
            <person name="Heiman D."/>
            <person name="Howarth C."/>
            <person name="Larimer J."/>
            <person name="Lui A."/>
            <person name="MacDonald P.J.P."/>
            <person name="McCowen C."/>
            <person name="Montmayeur A."/>
            <person name="Murphy C."/>
            <person name="Neiman D."/>
            <person name="Pearson M."/>
            <person name="Priest M."/>
            <person name="Roberts A."/>
            <person name="Saif S."/>
            <person name="Shea T."/>
            <person name="Sisk P."/>
            <person name="Stolte C."/>
            <person name="Sykes S."/>
            <person name="Wortman J."/>
            <person name="Nusbaum C."/>
            <person name="Birren B."/>
        </authorList>
    </citation>
    <scope>NUCLEOTIDE SEQUENCE [LARGE SCALE GENOMIC DNA]</scope>
    <source>
        <strain evidence="1">H-22</strain>
    </source>
</reference>
<evidence type="ECO:0000313" key="1">
    <source>
        <dbReference type="EMBL" id="EMB35296.1"/>
    </source>
</evidence>
<dbReference type="EMBL" id="AGDV01000005">
    <property type="protein sequence ID" value="EMB35296.1"/>
    <property type="molecule type" value="Genomic_DNA"/>
</dbReference>